<keyword evidence="9" id="KW-1185">Reference proteome</keyword>
<accession>A0A4Y2GMN3</accession>
<evidence type="ECO:0000313" key="9">
    <source>
        <dbReference type="Proteomes" id="UP000499080"/>
    </source>
</evidence>
<keyword evidence="2" id="KW-0677">Repeat</keyword>
<reference evidence="8 9" key="1">
    <citation type="journal article" date="2019" name="Sci. Rep.">
        <title>Orb-weaving spider Araneus ventricosus genome elucidates the spidroin gene catalogue.</title>
        <authorList>
            <person name="Kono N."/>
            <person name="Nakamura H."/>
            <person name="Ohtoshi R."/>
            <person name="Moran D.A.P."/>
            <person name="Shinohara A."/>
            <person name="Yoshida Y."/>
            <person name="Fujiwara M."/>
            <person name="Mori M."/>
            <person name="Tomita M."/>
            <person name="Arakawa K."/>
        </authorList>
    </citation>
    <scope>NUCLEOTIDE SEQUENCE [LARGE SCALE GENOMIC DNA]</scope>
</reference>
<evidence type="ECO:0000256" key="6">
    <source>
        <dbReference type="SAM" id="MobiDB-lite"/>
    </source>
</evidence>
<dbReference type="InterPro" id="IPR026319">
    <property type="entry name" value="ZC2HC1A/B-like"/>
</dbReference>
<dbReference type="Pfam" id="PF13913">
    <property type="entry name" value="zf-C2HC_2"/>
    <property type="match status" value="2"/>
</dbReference>
<dbReference type="GO" id="GO:0008270">
    <property type="term" value="F:zinc ion binding"/>
    <property type="evidence" value="ECO:0007669"/>
    <property type="project" value="UniProtKB-KW"/>
</dbReference>
<protein>
    <submittedName>
        <fullName evidence="8">Zinc finger C2HC domain-containing protein 1A</fullName>
    </submittedName>
</protein>
<keyword evidence="1" id="KW-0479">Metal-binding</keyword>
<evidence type="ECO:0000259" key="7">
    <source>
        <dbReference type="PROSITE" id="PS52027"/>
    </source>
</evidence>
<evidence type="ECO:0000256" key="4">
    <source>
        <dbReference type="ARBA" id="ARBA00022833"/>
    </source>
</evidence>
<dbReference type="EMBL" id="BGPR01001442">
    <property type="protein sequence ID" value="GBM54056.1"/>
    <property type="molecule type" value="Genomic_DNA"/>
</dbReference>
<gene>
    <name evidence="8" type="primary">zc2hc1a_0</name>
    <name evidence="8" type="ORF">AVEN_220615_1</name>
</gene>
<feature type="domain" description="C2HC/C3H-type" evidence="7">
    <location>
        <begin position="120"/>
        <end position="149"/>
    </location>
</feature>
<feature type="region of interest" description="Disordered" evidence="6">
    <location>
        <begin position="339"/>
        <end position="363"/>
    </location>
</feature>
<feature type="region of interest" description="Disordered" evidence="6">
    <location>
        <begin position="191"/>
        <end position="245"/>
    </location>
</feature>
<dbReference type="PROSITE" id="PS52027">
    <property type="entry name" value="ZF_C2HC_C3H"/>
    <property type="match status" value="2"/>
</dbReference>
<evidence type="ECO:0000256" key="3">
    <source>
        <dbReference type="ARBA" id="ARBA00022771"/>
    </source>
</evidence>
<dbReference type="PANTHER" id="PTHR13555">
    <property type="entry name" value="C2H2 ZINC FINGER CGI-62-RELATED"/>
    <property type="match status" value="1"/>
</dbReference>
<evidence type="ECO:0000256" key="2">
    <source>
        <dbReference type="ARBA" id="ARBA00022737"/>
    </source>
</evidence>
<name>A0A4Y2GMN3_ARAVE</name>
<dbReference type="AlphaFoldDB" id="A0A4Y2GMN3"/>
<dbReference type="Gene3D" id="3.30.160.60">
    <property type="entry name" value="Classic Zinc Finger"/>
    <property type="match status" value="1"/>
</dbReference>
<dbReference type="Proteomes" id="UP000499080">
    <property type="component" value="Unassembled WGS sequence"/>
</dbReference>
<evidence type="ECO:0000256" key="5">
    <source>
        <dbReference type="PROSITE-ProRule" id="PRU01371"/>
    </source>
</evidence>
<feature type="domain" description="C2HC/C3H-type" evidence="7">
    <location>
        <begin position="20"/>
        <end position="49"/>
    </location>
</feature>
<organism evidence="8 9">
    <name type="scientific">Araneus ventricosus</name>
    <name type="common">Orbweaver spider</name>
    <name type="synonym">Epeira ventricosa</name>
    <dbReference type="NCBI Taxonomy" id="182803"/>
    <lineage>
        <taxon>Eukaryota</taxon>
        <taxon>Metazoa</taxon>
        <taxon>Ecdysozoa</taxon>
        <taxon>Arthropoda</taxon>
        <taxon>Chelicerata</taxon>
        <taxon>Arachnida</taxon>
        <taxon>Araneae</taxon>
        <taxon>Araneomorphae</taxon>
        <taxon>Entelegynae</taxon>
        <taxon>Araneoidea</taxon>
        <taxon>Araneidae</taxon>
        <taxon>Araneus</taxon>
    </lineage>
</organism>
<proteinExistence type="predicted"/>
<dbReference type="InterPro" id="IPR049899">
    <property type="entry name" value="Znf_C2HC_C3H"/>
</dbReference>
<dbReference type="PANTHER" id="PTHR13555:SF36">
    <property type="entry name" value="ZINC FINGER C2HC DOMAIN-CONTAINING PROTEIN 1B"/>
    <property type="match status" value="1"/>
</dbReference>
<keyword evidence="4" id="KW-0862">Zinc</keyword>
<sequence>MSLSMSDASENLSVEEDKNILKSCQICGRTFNPKSLERHERICEKSKKCNRRTVFNSFLQRAREIRAIPVTVDEKDKEKSKLKGKWTEEHENLRCVVRGGKNSKEILNNGLSAQKRVRPGYEQCPWCERHFNQKAAERHMSWCQEQKNRLPKTPPNAEALERLKARVKYQAPLPRRKNTLDTSSRLVKSAESVRESYHLRTHSSPPVPSRDLPAVKPFAQGTKLSGAKQQKKLKSSQPLIDPNGNTLTTATARLNDSDNMNKKAVKFKEMFPVYNKERNKNLDMLAALRLRLSELSTSDDFLEDMVLSPEEGTLPRKSNSKILSILSSLQQKRDSWTSDGEAQCSASSSSDASLPSINRSGSSEHKLPRFCYNCGTKYPIVSAKYCCECGAQRFILGMNDKPLTIS</sequence>
<comment type="caution">
    <text evidence="8">The sequence shown here is derived from an EMBL/GenBank/DDBJ whole genome shotgun (WGS) entry which is preliminary data.</text>
</comment>
<dbReference type="OrthoDB" id="10066537at2759"/>
<evidence type="ECO:0000313" key="8">
    <source>
        <dbReference type="EMBL" id="GBM54056.1"/>
    </source>
</evidence>
<keyword evidence="3 5" id="KW-0863">Zinc-finger</keyword>
<evidence type="ECO:0000256" key="1">
    <source>
        <dbReference type="ARBA" id="ARBA00022723"/>
    </source>
</evidence>